<accession>A0ABT2GU37</accession>
<dbReference type="Proteomes" id="UP001165584">
    <property type="component" value="Unassembled WGS sequence"/>
</dbReference>
<comment type="caution">
    <text evidence="1">The sequence shown here is derived from an EMBL/GenBank/DDBJ whole genome shotgun (WGS) entry which is preliminary data.</text>
</comment>
<sequence>MVAQPSASALLDRATRYALYESLDDAHSGDRAWSEFQRAGARMEGDSSEFRDLVAAIVIDGREDVLEVVVMNPRVPFASMLALAESGLAVMAIAHVNRGYEIARVLADKFGAREAVTTVAVTLYCSPQHSDEEFRRYLNRYADDDMVMYNLDVRQSEASSPAKRAILQPHLDAWLLDVEQDDGGPDD</sequence>
<gene>
    <name evidence="1" type="ORF">N1027_16375</name>
</gene>
<dbReference type="RefSeq" id="WP_259509197.1">
    <property type="nucleotide sequence ID" value="NZ_JANLCM010000002.1"/>
</dbReference>
<organism evidence="1 2">
    <name type="scientific">Herbiconiux aconitum</name>
    <dbReference type="NCBI Taxonomy" id="2970913"/>
    <lineage>
        <taxon>Bacteria</taxon>
        <taxon>Bacillati</taxon>
        <taxon>Actinomycetota</taxon>
        <taxon>Actinomycetes</taxon>
        <taxon>Micrococcales</taxon>
        <taxon>Microbacteriaceae</taxon>
        <taxon>Herbiconiux</taxon>
    </lineage>
</organism>
<evidence type="ECO:0000313" key="1">
    <source>
        <dbReference type="EMBL" id="MCS5719710.1"/>
    </source>
</evidence>
<proteinExistence type="predicted"/>
<name>A0ABT2GU37_9MICO</name>
<evidence type="ECO:0000313" key="2">
    <source>
        <dbReference type="Proteomes" id="UP001165584"/>
    </source>
</evidence>
<dbReference type="EMBL" id="JANLCM010000002">
    <property type="protein sequence ID" value="MCS5719710.1"/>
    <property type="molecule type" value="Genomic_DNA"/>
</dbReference>
<protein>
    <submittedName>
        <fullName evidence="1">Uncharacterized protein</fullName>
    </submittedName>
</protein>
<keyword evidence="2" id="KW-1185">Reference proteome</keyword>
<reference evidence="1" key="1">
    <citation type="submission" date="2022-08" db="EMBL/GenBank/DDBJ databases">
        <authorList>
            <person name="Deng Y."/>
            <person name="Han X.-F."/>
            <person name="Zhang Y.-Q."/>
        </authorList>
    </citation>
    <scope>NUCLEOTIDE SEQUENCE</scope>
    <source>
        <strain evidence="1">CPCC 205763</strain>
    </source>
</reference>